<keyword evidence="6" id="KW-0496">Mitochondrion</keyword>
<evidence type="ECO:0000256" key="6">
    <source>
        <dbReference type="ARBA" id="ARBA00023128"/>
    </source>
</evidence>
<keyword evidence="10" id="KW-1185">Reference proteome</keyword>
<reference evidence="10" key="1">
    <citation type="journal article" date="2018" name="Nat. Microbiol.">
        <title>Leveraging single-cell genomics to expand the fungal tree of life.</title>
        <authorList>
            <person name="Ahrendt S.R."/>
            <person name="Quandt C.A."/>
            <person name="Ciobanu D."/>
            <person name="Clum A."/>
            <person name="Salamov A."/>
            <person name="Andreopoulos B."/>
            <person name="Cheng J.F."/>
            <person name="Woyke T."/>
            <person name="Pelin A."/>
            <person name="Henrissat B."/>
            <person name="Reynolds N.K."/>
            <person name="Benny G.L."/>
            <person name="Smith M.E."/>
            <person name="James T.Y."/>
            <person name="Grigoriev I.V."/>
        </authorList>
    </citation>
    <scope>NUCLEOTIDE SEQUENCE [LARGE SCALE GENOMIC DNA]</scope>
    <source>
        <strain evidence="10">RSA 1356</strain>
    </source>
</reference>
<evidence type="ECO:0000313" key="10">
    <source>
        <dbReference type="Proteomes" id="UP000271241"/>
    </source>
</evidence>
<accession>A0A4P9XUK1</accession>
<keyword evidence="5" id="KW-0175">Coiled coil</keyword>
<dbReference type="Gene3D" id="1.20.5.340">
    <property type="match status" value="1"/>
</dbReference>
<evidence type="ECO:0008006" key="11">
    <source>
        <dbReference type="Google" id="ProtNLM"/>
    </source>
</evidence>
<evidence type="ECO:0000256" key="8">
    <source>
        <dbReference type="SAM" id="Phobius"/>
    </source>
</evidence>
<dbReference type="Pfam" id="PF07798">
    <property type="entry name" value="CCDC90-like"/>
    <property type="match status" value="1"/>
</dbReference>
<dbReference type="AlphaFoldDB" id="A0A4P9XUK1"/>
<keyword evidence="4 8" id="KW-1133">Transmembrane helix</keyword>
<organism evidence="9 10">
    <name type="scientific">Thamnocephalis sphaerospora</name>
    <dbReference type="NCBI Taxonomy" id="78915"/>
    <lineage>
        <taxon>Eukaryota</taxon>
        <taxon>Fungi</taxon>
        <taxon>Fungi incertae sedis</taxon>
        <taxon>Zoopagomycota</taxon>
        <taxon>Zoopagomycotina</taxon>
        <taxon>Zoopagomycetes</taxon>
        <taxon>Zoopagales</taxon>
        <taxon>Sigmoideomycetaceae</taxon>
        <taxon>Thamnocephalis</taxon>
    </lineage>
</organism>
<sequence>MAVAAGRVQVAILYDFPPSSRRAAASFRYFSSPPPAITYRLLRQPRKAYGTQRPFDTYRLVTQLEEHGFTRGQAEVIMEAMSELLTHGGTETRRQMLDKDDLENERYLFRAALDELRTEIEVLRRTDHATLKAESDTVARDVDVLTQRLREGIATLRQENQVVMNSRKLEQRADEKEMDVRVQDLNDQLMVKLGEVRTQVEAMKMAATRNAMVMVFWTGALVMVIGYMIKKNRQQAEADARRSKLYSDPMLIGEVESLEL</sequence>
<protein>
    <recommendedName>
        <fullName evidence="11">DUF1640-domain-containing protein</fullName>
    </recommendedName>
</protein>
<dbReference type="PANTHER" id="PTHR14360:SF12">
    <property type="entry name" value="MOZ PROTEIN REPRESENTS A CHROMATIN-ASSOCIATED ACETYLTRANSFERASE"/>
    <property type="match status" value="1"/>
</dbReference>
<feature type="transmembrane region" description="Helical" evidence="8">
    <location>
        <begin position="211"/>
        <end position="229"/>
    </location>
</feature>
<keyword evidence="7 8" id="KW-0472">Membrane</keyword>
<gene>
    <name evidence="9" type="ORF">THASP1DRAFT_22869</name>
</gene>
<evidence type="ECO:0000256" key="1">
    <source>
        <dbReference type="ARBA" id="ARBA00004173"/>
    </source>
</evidence>
<dbReference type="GO" id="GO:0016020">
    <property type="term" value="C:membrane"/>
    <property type="evidence" value="ECO:0007669"/>
    <property type="project" value="UniProtKB-SubCell"/>
</dbReference>
<dbReference type="InterPro" id="IPR024461">
    <property type="entry name" value="CCDC90-like"/>
</dbReference>
<proteinExistence type="predicted"/>
<evidence type="ECO:0000256" key="5">
    <source>
        <dbReference type="ARBA" id="ARBA00023054"/>
    </source>
</evidence>
<dbReference type="PANTHER" id="PTHR14360">
    <property type="entry name" value="PROTEIN FMP32, MITOCHONDRIAL"/>
    <property type="match status" value="1"/>
</dbReference>
<comment type="subcellular location">
    <subcellularLocation>
        <location evidence="2">Membrane</location>
    </subcellularLocation>
    <subcellularLocation>
        <location evidence="1">Mitochondrion</location>
    </subcellularLocation>
</comment>
<evidence type="ECO:0000256" key="2">
    <source>
        <dbReference type="ARBA" id="ARBA00004370"/>
    </source>
</evidence>
<keyword evidence="3 8" id="KW-0812">Transmembrane</keyword>
<evidence type="ECO:0000256" key="4">
    <source>
        <dbReference type="ARBA" id="ARBA00022989"/>
    </source>
</evidence>
<evidence type="ECO:0000256" key="7">
    <source>
        <dbReference type="ARBA" id="ARBA00023136"/>
    </source>
</evidence>
<dbReference type="STRING" id="78915.A0A4P9XUK1"/>
<dbReference type="Proteomes" id="UP000271241">
    <property type="component" value="Unassembled WGS sequence"/>
</dbReference>
<dbReference type="EMBL" id="KZ992527">
    <property type="protein sequence ID" value="RKP09261.1"/>
    <property type="molecule type" value="Genomic_DNA"/>
</dbReference>
<evidence type="ECO:0000256" key="3">
    <source>
        <dbReference type="ARBA" id="ARBA00022692"/>
    </source>
</evidence>
<evidence type="ECO:0000313" key="9">
    <source>
        <dbReference type="EMBL" id="RKP09261.1"/>
    </source>
</evidence>
<dbReference type="GO" id="GO:0005739">
    <property type="term" value="C:mitochondrion"/>
    <property type="evidence" value="ECO:0007669"/>
    <property type="project" value="UniProtKB-SubCell"/>
</dbReference>
<name>A0A4P9XUK1_9FUNG</name>
<dbReference type="OrthoDB" id="1552at2759"/>